<proteinExistence type="predicted"/>
<dbReference type="Proteomes" id="UP000650628">
    <property type="component" value="Unassembled WGS sequence"/>
</dbReference>
<dbReference type="InterPro" id="IPR036390">
    <property type="entry name" value="WH_DNA-bd_sf"/>
</dbReference>
<evidence type="ECO:0000259" key="5">
    <source>
        <dbReference type="PROSITE" id="PS51078"/>
    </source>
</evidence>
<dbReference type="PROSITE" id="PS51078">
    <property type="entry name" value="ICLR_ED"/>
    <property type="match status" value="1"/>
</dbReference>
<dbReference type="InterPro" id="IPR036388">
    <property type="entry name" value="WH-like_DNA-bd_sf"/>
</dbReference>
<evidence type="ECO:0000313" key="7">
    <source>
        <dbReference type="Proteomes" id="UP000650628"/>
    </source>
</evidence>
<dbReference type="RefSeq" id="WP_203958586.1">
    <property type="nucleotide sequence ID" value="NZ_BOOO01000059.1"/>
</dbReference>
<dbReference type="AlphaFoldDB" id="A0A8J3U0S2"/>
<evidence type="ECO:0000256" key="2">
    <source>
        <dbReference type="ARBA" id="ARBA00023125"/>
    </source>
</evidence>
<dbReference type="PROSITE" id="PS51077">
    <property type="entry name" value="HTH_ICLR"/>
    <property type="match status" value="1"/>
</dbReference>
<dbReference type="SUPFAM" id="SSF55781">
    <property type="entry name" value="GAF domain-like"/>
    <property type="match status" value="1"/>
</dbReference>
<name>A0A8J3U0S2_9ACTN</name>
<dbReference type="InterPro" id="IPR005471">
    <property type="entry name" value="Tscrpt_reg_IclR_N"/>
</dbReference>
<dbReference type="GO" id="GO:0045892">
    <property type="term" value="P:negative regulation of DNA-templated transcription"/>
    <property type="evidence" value="ECO:0007669"/>
    <property type="project" value="TreeGrafter"/>
</dbReference>
<dbReference type="SMART" id="SM00346">
    <property type="entry name" value="HTH_ICLR"/>
    <property type="match status" value="1"/>
</dbReference>
<feature type="domain" description="HTH iclR-type" evidence="4">
    <location>
        <begin position="12"/>
        <end position="73"/>
    </location>
</feature>
<accession>A0A8J3U0S2</accession>
<reference evidence="6 7" key="1">
    <citation type="submission" date="2021-01" db="EMBL/GenBank/DDBJ databases">
        <title>Whole genome shotgun sequence of Planotetraspora mira NBRC 15435.</title>
        <authorList>
            <person name="Komaki H."/>
            <person name="Tamura T."/>
        </authorList>
    </citation>
    <scope>NUCLEOTIDE SEQUENCE [LARGE SCALE GENOMIC DNA]</scope>
    <source>
        <strain evidence="6 7">NBRC 15435</strain>
    </source>
</reference>
<dbReference type="Gene3D" id="1.10.10.10">
    <property type="entry name" value="Winged helix-like DNA-binding domain superfamily/Winged helix DNA-binding domain"/>
    <property type="match status" value="1"/>
</dbReference>
<dbReference type="PANTHER" id="PTHR30136">
    <property type="entry name" value="HELIX-TURN-HELIX TRANSCRIPTIONAL REGULATOR, ICLR FAMILY"/>
    <property type="match status" value="1"/>
</dbReference>
<dbReference type="GO" id="GO:0003700">
    <property type="term" value="F:DNA-binding transcription factor activity"/>
    <property type="evidence" value="ECO:0007669"/>
    <property type="project" value="TreeGrafter"/>
</dbReference>
<comment type="caution">
    <text evidence="6">The sequence shown here is derived from an EMBL/GenBank/DDBJ whole genome shotgun (WGS) entry which is preliminary data.</text>
</comment>
<dbReference type="InterPro" id="IPR014757">
    <property type="entry name" value="Tscrpt_reg_IclR_C"/>
</dbReference>
<dbReference type="InterPro" id="IPR029016">
    <property type="entry name" value="GAF-like_dom_sf"/>
</dbReference>
<keyword evidence="3" id="KW-0804">Transcription</keyword>
<dbReference type="Gene3D" id="3.30.450.40">
    <property type="match status" value="1"/>
</dbReference>
<sequence length="267" mass="28777">MSEPEAGRKTVLRTLERGLHVLEAVAAADGTATAKMLSRQLGLKPGTCYHLLRTLLAGGYVVRLPSGRYDVGHRAASLNRHLQRRSGPSPELAVILTRLHNKFNEVSFVSGWNHGTLTLQHYISGQGTLGVGDLDVGYTGHMHARASCKSVLAFLPEEQVAAMFRGVELDAVTPHTIVDHDELIVELAQVRRRGYAVDREEFSAGVCCLSAPFFDETGSPTGSFTVSVPAARFQERQAALTTAVREAASTATGLLRAGHLIVSPAER</sequence>
<evidence type="ECO:0000256" key="3">
    <source>
        <dbReference type="ARBA" id="ARBA00023163"/>
    </source>
</evidence>
<evidence type="ECO:0000259" key="4">
    <source>
        <dbReference type="PROSITE" id="PS51077"/>
    </source>
</evidence>
<dbReference type="EMBL" id="BOOO01000059">
    <property type="protein sequence ID" value="GII34812.1"/>
    <property type="molecule type" value="Genomic_DNA"/>
</dbReference>
<dbReference type="InterPro" id="IPR050707">
    <property type="entry name" value="HTH_MetabolicPath_Reg"/>
</dbReference>
<dbReference type="SUPFAM" id="SSF46785">
    <property type="entry name" value="Winged helix' DNA-binding domain"/>
    <property type="match status" value="1"/>
</dbReference>
<keyword evidence="7" id="KW-1185">Reference proteome</keyword>
<organism evidence="6 7">
    <name type="scientific">Planotetraspora mira</name>
    <dbReference type="NCBI Taxonomy" id="58121"/>
    <lineage>
        <taxon>Bacteria</taxon>
        <taxon>Bacillati</taxon>
        <taxon>Actinomycetota</taxon>
        <taxon>Actinomycetes</taxon>
        <taxon>Streptosporangiales</taxon>
        <taxon>Streptosporangiaceae</taxon>
        <taxon>Planotetraspora</taxon>
    </lineage>
</organism>
<keyword evidence="2" id="KW-0238">DNA-binding</keyword>
<feature type="domain" description="IclR-ED" evidence="5">
    <location>
        <begin position="53"/>
        <end position="267"/>
    </location>
</feature>
<evidence type="ECO:0008006" key="8">
    <source>
        <dbReference type="Google" id="ProtNLM"/>
    </source>
</evidence>
<gene>
    <name evidence="6" type="ORF">Pmi06nite_82540</name>
</gene>
<dbReference type="PANTHER" id="PTHR30136:SF24">
    <property type="entry name" value="HTH-TYPE TRANSCRIPTIONAL REPRESSOR ALLR"/>
    <property type="match status" value="1"/>
</dbReference>
<dbReference type="Pfam" id="PF09339">
    <property type="entry name" value="HTH_IclR"/>
    <property type="match status" value="1"/>
</dbReference>
<evidence type="ECO:0000313" key="6">
    <source>
        <dbReference type="EMBL" id="GII34812.1"/>
    </source>
</evidence>
<dbReference type="Pfam" id="PF01614">
    <property type="entry name" value="IclR_C"/>
    <property type="match status" value="1"/>
</dbReference>
<evidence type="ECO:0000256" key="1">
    <source>
        <dbReference type="ARBA" id="ARBA00023015"/>
    </source>
</evidence>
<protein>
    <recommendedName>
        <fullName evidence="8">IclR family transcriptional regulator</fullName>
    </recommendedName>
</protein>
<dbReference type="GO" id="GO:0003677">
    <property type="term" value="F:DNA binding"/>
    <property type="evidence" value="ECO:0007669"/>
    <property type="project" value="UniProtKB-KW"/>
</dbReference>
<keyword evidence="1" id="KW-0805">Transcription regulation</keyword>